<sequence length="367" mass="40181">MKLALSLDSTPKTSFRPRDPVSGTLEIWGCTFKKPPVISATFRGKVEVRVTPQATGSYPGPSTFMLFEQSKALSSTESKFPINKTDGNKTCHPFEFEFPSLSQSSSSVESYHLPPSLDIRDSRFRIRVIYSISITVERRGWKLARKRVTQELPFTCGSHITDLPTSYTASLPITKLCPRCGNFDGGLRDPNRHGWLPSYSPSLQVELTLPQPPVLAQGCATPVRLVVHTPPDVLHSSGEVHIRSVDIDLETSVTAHLGPHPRHVLETRQGCSINGSVNVDCEHFQLDLGAWSSFFAPGLCPTYRSDLLQISHTIHATVGLSHDNSDAIQCVDASLETLVMDPPPAYEASDCPRVSVASEDSSLSTVS</sequence>
<dbReference type="InterPro" id="IPR014752">
    <property type="entry name" value="Arrestin-like_C"/>
</dbReference>
<evidence type="ECO:0000313" key="1">
    <source>
        <dbReference type="EMBL" id="KAF4464743.1"/>
    </source>
</evidence>
<protein>
    <recommendedName>
        <fullName evidence="3">Arrestin-like N-terminal domain-containing protein</fullName>
    </recommendedName>
</protein>
<dbReference type="Gene3D" id="2.60.40.640">
    <property type="match status" value="1"/>
</dbReference>
<keyword evidence="2" id="KW-1185">Reference proteome</keyword>
<accession>A0A8H4LBL6</accession>
<comment type="caution">
    <text evidence="1">The sequence shown here is derived from an EMBL/GenBank/DDBJ whole genome shotgun (WGS) entry which is preliminary data.</text>
</comment>
<evidence type="ECO:0008006" key="3">
    <source>
        <dbReference type="Google" id="ProtNLM"/>
    </source>
</evidence>
<gene>
    <name evidence="1" type="ORF">FALBO_8419</name>
</gene>
<dbReference type="OrthoDB" id="5206208at2759"/>
<name>A0A8H4LBL6_9HYPO</name>
<dbReference type="Proteomes" id="UP000554235">
    <property type="component" value="Unassembled WGS sequence"/>
</dbReference>
<dbReference type="EMBL" id="JAADYS010001147">
    <property type="protein sequence ID" value="KAF4464743.1"/>
    <property type="molecule type" value="Genomic_DNA"/>
</dbReference>
<evidence type="ECO:0000313" key="2">
    <source>
        <dbReference type="Proteomes" id="UP000554235"/>
    </source>
</evidence>
<dbReference type="AlphaFoldDB" id="A0A8H4LBL6"/>
<reference evidence="1 2" key="1">
    <citation type="submission" date="2020-01" db="EMBL/GenBank/DDBJ databases">
        <title>Identification and distribution of gene clusters putatively required for synthesis of sphingolipid metabolism inhibitors in phylogenetically diverse species of the filamentous fungus Fusarium.</title>
        <authorList>
            <person name="Kim H.-S."/>
            <person name="Busman M."/>
            <person name="Brown D.W."/>
            <person name="Divon H."/>
            <person name="Uhlig S."/>
            <person name="Proctor R.H."/>
        </authorList>
    </citation>
    <scope>NUCLEOTIDE SEQUENCE [LARGE SCALE GENOMIC DNA]</scope>
    <source>
        <strain evidence="1 2">NRRL 20459</strain>
    </source>
</reference>
<proteinExistence type="predicted"/>
<organism evidence="1 2">
    <name type="scientific">Fusarium albosuccineum</name>
    <dbReference type="NCBI Taxonomy" id="1237068"/>
    <lineage>
        <taxon>Eukaryota</taxon>
        <taxon>Fungi</taxon>
        <taxon>Dikarya</taxon>
        <taxon>Ascomycota</taxon>
        <taxon>Pezizomycotina</taxon>
        <taxon>Sordariomycetes</taxon>
        <taxon>Hypocreomycetidae</taxon>
        <taxon>Hypocreales</taxon>
        <taxon>Nectriaceae</taxon>
        <taxon>Fusarium</taxon>
        <taxon>Fusarium decemcellulare species complex</taxon>
    </lineage>
</organism>